<reference evidence="10 11" key="1">
    <citation type="submission" date="2019-08" db="EMBL/GenBank/DDBJ databases">
        <authorList>
            <person name="Peeters C."/>
        </authorList>
    </citation>
    <scope>NUCLEOTIDE SEQUENCE [LARGE SCALE GENOMIC DNA]</scope>
    <source>
        <strain evidence="10 11">LMG 31010</strain>
    </source>
</reference>
<evidence type="ECO:0000256" key="8">
    <source>
        <dbReference type="ARBA" id="ARBA00023136"/>
    </source>
</evidence>
<keyword evidence="7" id="KW-0764">Sulfate transport</keyword>
<keyword evidence="6" id="KW-1278">Translocase</keyword>
<dbReference type="PROSITE" id="PS50893">
    <property type="entry name" value="ABC_TRANSPORTER_2"/>
    <property type="match status" value="1"/>
</dbReference>
<keyword evidence="4" id="KW-0547">Nucleotide-binding</keyword>
<dbReference type="GO" id="GO:0005524">
    <property type="term" value="F:ATP binding"/>
    <property type="evidence" value="ECO:0007669"/>
    <property type="project" value="UniProtKB-KW"/>
</dbReference>
<keyword evidence="3" id="KW-0997">Cell inner membrane</keyword>
<dbReference type="SUPFAM" id="SSF52540">
    <property type="entry name" value="P-loop containing nucleoside triphosphate hydrolases"/>
    <property type="match status" value="1"/>
</dbReference>
<keyword evidence="5 10" id="KW-0067">ATP-binding</keyword>
<dbReference type="GO" id="GO:0043190">
    <property type="term" value="C:ATP-binding cassette (ABC) transporter complex"/>
    <property type="evidence" value="ECO:0007669"/>
    <property type="project" value="InterPro"/>
</dbReference>
<dbReference type="InterPro" id="IPR027417">
    <property type="entry name" value="P-loop_NTPase"/>
</dbReference>
<evidence type="ECO:0000256" key="3">
    <source>
        <dbReference type="ARBA" id="ARBA00022519"/>
    </source>
</evidence>
<dbReference type="Proteomes" id="UP000343335">
    <property type="component" value="Unassembled WGS sequence"/>
</dbReference>
<evidence type="ECO:0000313" key="10">
    <source>
        <dbReference type="EMBL" id="VVE51321.1"/>
    </source>
</evidence>
<dbReference type="EC" id="3.6.3.25" evidence="10"/>
<dbReference type="InterPro" id="IPR050093">
    <property type="entry name" value="ABC_SmlMolc_Importer"/>
</dbReference>
<feature type="domain" description="ABC transporter" evidence="9">
    <location>
        <begin position="3"/>
        <end position="237"/>
    </location>
</feature>
<dbReference type="OrthoDB" id="5298774at2"/>
<keyword evidence="8" id="KW-0472">Membrane</keyword>
<name>A0A5E4YRB5_9BURK</name>
<keyword evidence="2" id="KW-1003">Cell membrane</keyword>
<dbReference type="PROSITE" id="PS00211">
    <property type="entry name" value="ABC_TRANSPORTER_1"/>
    <property type="match status" value="1"/>
</dbReference>
<dbReference type="SUPFAM" id="SSF50331">
    <property type="entry name" value="MOP-like"/>
    <property type="match status" value="1"/>
</dbReference>
<dbReference type="GO" id="GO:0016887">
    <property type="term" value="F:ATP hydrolysis activity"/>
    <property type="evidence" value="ECO:0007669"/>
    <property type="project" value="InterPro"/>
</dbReference>
<organism evidence="10 11">
    <name type="scientific">Pandoraea commovens</name>
    <dbReference type="NCBI Taxonomy" id="2508289"/>
    <lineage>
        <taxon>Bacteria</taxon>
        <taxon>Pseudomonadati</taxon>
        <taxon>Pseudomonadota</taxon>
        <taxon>Betaproteobacteria</taxon>
        <taxon>Burkholderiales</taxon>
        <taxon>Burkholderiaceae</taxon>
        <taxon>Pandoraea</taxon>
    </lineage>
</organism>
<dbReference type="GO" id="GO:0015419">
    <property type="term" value="F:ABC-type sulfate transporter activity"/>
    <property type="evidence" value="ECO:0007669"/>
    <property type="project" value="InterPro"/>
</dbReference>
<dbReference type="Pfam" id="PF12857">
    <property type="entry name" value="TOBE_3"/>
    <property type="match status" value="1"/>
</dbReference>
<keyword evidence="1" id="KW-0813">Transport</keyword>
<dbReference type="InterPro" id="IPR005666">
    <property type="entry name" value="Sulph_transpt1"/>
</dbReference>
<evidence type="ECO:0000256" key="2">
    <source>
        <dbReference type="ARBA" id="ARBA00022475"/>
    </source>
</evidence>
<dbReference type="PANTHER" id="PTHR42781">
    <property type="entry name" value="SPERMIDINE/PUTRESCINE IMPORT ATP-BINDING PROTEIN POTA"/>
    <property type="match status" value="1"/>
</dbReference>
<evidence type="ECO:0000256" key="4">
    <source>
        <dbReference type="ARBA" id="ARBA00022741"/>
    </source>
</evidence>
<evidence type="ECO:0000256" key="5">
    <source>
        <dbReference type="ARBA" id="ARBA00022840"/>
    </source>
</evidence>
<sequence length="358" mass="39305">MSIQVQQVSKHFGDFAALDDVSLEFPTGELVALLGPSGCGKTTLLRIVAGLEFADAGRVVLNGEDVASVGTRERQVGFVFQHYALFRHMTVFENVAFGLRVKSRRDRLSDAQIRNKVHELLGLVQLDWLADHYPAELSGGQRQRIALARALAVEPKVLLLDEPFGALDAKVRKELRSWLRRLHDELHITTIFVTHDQEEALEVADRIVLMNRGKVEQIGAPQDVYDTPESAFVYEFLGAANRLSGELQTHDFIADAGKYRVTVHKDDLPAVPQDGRAIAYVRPHDLALVPAGDCGPGIDVAVRRAIPLGGTVRVELAAPGDAVWEAELTRSGWKSLGADTGTTLRAVPRQLRVFSAQA</sequence>
<dbReference type="RefSeq" id="WP_150666351.1">
    <property type="nucleotide sequence ID" value="NZ_CABPSA010000010.1"/>
</dbReference>
<dbReference type="SMART" id="SM00382">
    <property type="entry name" value="AAA"/>
    <property type="match status" value="1"/>
</dbReference>
<protein>
    <submittedName>
        <fullName evidence="10">Sulfate/thiosulfate import ATP-binding protein CysA</fullName>
        <ecNumber evidence="10">3.6.3.25</ecNumber>
    </submittedName>
</protein>
<gene>
    <name evidence="10" type="primary">cysA_1</name>
    <name evidence="10" type="ORF">PCO31010_04717</name>
</gene>
<evidence type="ECO:0000256" key="7">
    <source>
        <dbReference type="ARBA" id="ARBA00023032"/>
    </source>
</evidence>
<proteinExistence type="predicted"/>
<dbReference type="InterPro" id="IPR017871">
    <property type="entry name" value="ABC_transporter-like_CS"/>
</dbReference>
<dbReference type="FunFam" id="3.40.50.300:FF:000227">
    <property type="entry name" value="Sulfate/thiosulfate import ATP-binding protein CysA"/>
    <property type="match status" value="1"/>
</dbReference>
<keyword evidence="10" id="KW-0378">Hydrolase</keyword>
<accession>A0A5E4YRB5</accession>
<dbReference type="PANTHER" id="PTHR42781:SF4">
    <property type="entry name" value="SPERMIDINE_PUTRESCINE IMPORT ATP-BINDING PROTEIN POTA"/>
    <property type="match status" value="1"/>
</dbReference>
<dbReference type="InterPro" id="IPR008995">
    <property type="entry name" value="Mo/tungstate-bd_C_term_dom"/>
</dbReference>
<dbReference type="CDD" id="cd03296">
    <property type="entry name" value="ABC_CysA_sulfate_importer"/>
    <property type="match status" value="1"/>
</dbReference>
<dbReference type="InterPro" id="IPR003439">
    <property type="entry name" value="ABC_transporter-like_ATP-bd"/>
</dbReference>
<dbReference type="InterPro" id="IPR024765">
    <property type="entry name" value="TOBE-like"/>
</dbReference>
<dbReference type="NCBIfam" id="TIGR00968">
    <property type="entry name" value="3a0106s01"/>
    <property type="match status" value="1"/>
</dbReference>
<dbReference type="AlphaFoldDB" id="A0A5E4YRB5"/>
<evidence type="ECO:0000313" key="11">
    <source>
        <dbReference type="Proteomes" id="UP000343335"/>
    </source>
</evidence>
<dbReference type="Gene3D" id="3.40.50.300">
    <property type="entry name" value="P-loop containing nucleotide triphosphate hydrolases"/>
    <property type="match status" value="1"/>
</dbReference>
<dbReference type="InterPro" id="IPR003593">
    <property type="entry name" value="AAA+_ATPase"/>
</dbReference>
<evidence type="ECO:0000256" key="1">
    <source>
        <dbReference type="ARBA" id="ARBA00022448"/>
    </source>
</evidence>
<dbReference type="EMBL" id="CABPSA010000010">
    <property type="protein sequence ID" value="VVE51321.1"/>
    <property type="molecule type" value="Genomic_DNA"/>
</dbReference>
<evidence type="ECO:0000256" key="6">
    <source>
        <dbReference type="ARBA" id="ARBA00022967"/>
    </source>
</evidence>
<dbReference type="Pfam" id="PF00005">
    <property type="entry name" value="ABC_tran"/>
    <property type="match status" value="1"/>
</dbReference>
<evidence type="ECO:0000259" key="9">
    <source>
        <dbReference type="PROSITE" id="PS50893"/>
    </source>
</evidence>